<sequence>MTAVVVGPATISGPGSVDAELVSCALECIDEQLGLLETTVMPAERIWRDVMSAAIGAAPAVTVVCPTWWSATRVNRVRSAAQAGGSYVAIERRTDALRAAAREPDCAVVELGEDLVTISRPGAASSVVRRTGGAIAEAVVARVAAHAHVVIDAPVGVSGAEHLAAEIRALLQDHGVTARVLDCDDLRDHEIPTPAAPRSARGRIAIGAAAVVAVVGAVGAGLSSRDGPAATATTNTATTATTTTDPDLTWLVEGRVAMQIPARWTVERTLTGAGSARLQIVSPDDRGQIIHLTQSAGPREQSLDVAARSLREAAARLPAGVIVDFEDSGTSAGRAAIRYREVRGERIVEWSVLLDGPVRIAVGCQGASARPICETAIRSAHRTD</sequence>
<dbReference type="EMBL" id="AP022577">
    <property type="protein sequence ID" value="BBX84229.1"/>
    <property type="molecule type" value="Genomic_DNA"/>
</dbReference>
<name>A0ABM7IBM1_9MYCO</name>
<protein>
    <submittedName>
        <fullName evidence="1">Type VII secretion-associated protein</fullName>
    </submittedName>
</protein>
<dbReference type="Proteomes" id="UP000465609">
    <property type="component" value="Chromosome"/>
</dbReference>
<evidence type="ECO:0000313" key="1">
    <source>
        <dbReference type="EMBL" id="BBX84229.1"/>
    </source>
</evidence>
<gene>
    <name evidence="1" type="ORF">MAUB_21020</name>
</gene>
<dbReference type="InterPro" id="IPR023840">
    <property type="entry name" value="T7SS_Rv3446c"/>
</dbReference>
<dbReference type="RefSeq" id="WP_138232127.1">
    <property type="nucleotide sequence ID" value="NZ_AP022577.1"/>
</dbReference>
<proteinExistence type="predicted"/>
<organism evidence="1 2">
    <name type="scientific">Mycolicibacterium aubagnense</name>
    <dbReference type="NCBI Taxonomy" id="319707"/>
    <lineage>
        <taxon>Bacteria</taxon>
        <taxon>Bacillati</taxon>
        <taxon>Actinomycetota</taxon>
        <taxon>Actinomycetes</taxon>
        <taxon>Mycobacteriales</taxon>
        <taxon>Mycobacteriaceae</taxon>
        <taxon>Mycolicibacterium</taxon>
    </lineage>
</organism>
<dbReference type="NCBIfam" id="TIGR03931">
    <property type="entry name" value="T7SS_Rv3446c"/>
    <property type="match status" value="1"/>
</dbReference>
<reference evidence="1 2" key="1">
    <citation type="journal article" date="2019" name="Emerg. Microbes Infect.">
        <title>Comprehensive subspecies identification of 175 nontuberculous mycobacteria species based on 7547 genomic profiles.</title>
        <authorList>
            <person name="Matsumoto Y."/>
            <person name="Kinjo T."/>
            <person name="Motooka D."/>
            <person name="Nabeya D."/>
            <person name="Jung N."/>
            <person name="Uechi K."/>
            <person name="Horii T."/>
            <person name="Iida T."/>
            <person name="Fujita J."/>
            <person name="Nakamura S."/>
        </authorList>
    </citation>
    <scope>NUCLEOTIDE SEQUENCE [LARGE SCALE GENOMIC DNA]</scope>
    <source>
        <strain evidence="1 2">JCM 15296</strain>
    </source>
</reference>
<keyword evidence="2" id="KW-1185">Reference proteome</keyword>
<evidence type="ECO:0000313" key="2">
    <source>
        <dbReference type="Proteomes" id="UP000465609"/>
    </source>
</evidence>
<accession>A0ABM7IBM1</accession>